<feature type="transmembrane region" description="Helical" evidence="1">
    <location>
        <begin position="102"/>
        <end position="120"/>
    </location>
</feature>
<dbReference type="AlphaFoldDB" id="A0A2A5IXN5"/>
<evidence type="ECO:0000259" key="2">
    <source>
        <dbReference type="Pfam" id="PF20182"/>
    </source>
</evidence>
<proteinExistence type="predicted"/>
<feature type="transmembrane region" description="Helical" evidence="1">
    <location>
        <begin position="6"/>
        <end position="30"/>
    </location>
</feature>
<evidence type="ECO:0000313" key="4">
    <source>
        <dbReference type="Proteomes" id="UP000230886"/>
    </source>
</evidence>
<sequence length="387" mass="42689">MWHSDRLPVWLTLACLGAICFVVLVHVPLVRKTTADKQINQIAIWGAITALLREPAVAQWIAPGETLLLNDIWHFTLLMTTTSAVGLFMLHHQSEEEYRRRYPIWVATTYVSGVLFVLLSRSARERGMLVQDALGWQYGAYFMLYGAMTIAACLYAMWIVPSAWRKAADARDKAILVTIFLICSIGAGNMAVLAFGAVIASAGVDDAFTRDTEVRASGEFLLLFIGAAALLTVWSSSKALAALFRVDHDSRMVRFLQPVWRDLAETGTPEVVLRLSREDRAKTSDERLRRRRTEIHDSIAIISRYVQPLDADVEAKIEASVPDELQESVLSAVELIVTARYLKSIGGKKNAGEAPNPPSSADPIALVEVWPLARKIAGTIDSGVKVG</sequence>
<evidence type="ECO:0000313" key="3">
    <source>
        <dbReference type="EMBL" id="PCK22013.1"/>
    </source>
</evidence>
<feature type="transmembrane region" description="Helical" evidence="1">
    <location>
        <begin position="220"/>
        <end position="244"/>
    </location>
</feature>
<feature type="domain" description="DUF6545" evidence="2">
    <location>
        <begin position="248"/>
        <end position="353"/>
    </location>
</feature>
<keyword evidence="1" id="KW-0812">Transmembrane</keyword>
<reference evidence="3 4" key="1">
    <citation type="submission" date="2017-07" db="EMBL/GenBank/DDBJ databases">
        <title>Draft sequence of Rhodococcus enclensis 23b-28.</title>
        <authorList>
            <person name="Besaury L."/>
            <person name="Sancelme M."/>
            <person name="Amato P."/>
            <person name="Lallement A."/>
            <person name="Delort A.-M."/>
        </authorList>
    </citation>
    <scope>NUCLEOTIDE SEQUENCE [LARGE SCALE GENOMIC DNA]</scope>
    <source>
        <strain evidence="3 4">23b-28</strain>
    </source>
</reference>
<keyword evidence="1" id="KW-1133">Transmembrane helix</keyword>
<feature type="transmembrane region" description="Helical" evidence="1">
    <location>
        <begin position="72"/>
        <end position="90"/>
    </location>
</feature>
<feature type="transmembrane region" description="Helical" evidence="1">
    <location>
        <begin position="140"/>
        <end position="164"/>
    </location>
</feature>
<dbReference type="Pfam" id="PF20182">
    <property type="entry name" value="DUF6545"/>
    <property type="match status" value="1"/>
</dbReference>
<dbReference type="InterPro" id="IPR046675">
    <property type="entry name" value="DUF6545"/>
</dbReference>
<comment type="caution">
    <text evidence="3">The sequence shown here is derived from an EMBL/GenBank/DDBJ whole genome shotgun (WGS) entry which is preliminary data.</text>
</comment>
<name>A0A2A5IXN5_RHOSG</name>
<evidence type="ECO:0000256" key="1">
    <source>
        <dbReference type="SAM" id="Phobius"/>
    </source>
</evidence>
<gene>
    <name evidence="3" type="ORF">CHR55_33290</name>
</gene>
<accession>A0A2A5IXN5</accession>
<dbReference type="Proteomes" id="UP000230886">
    <property type="component" value="Unassembled WGS sequence"/>
</dbReference>
<organism evidence="3 4">
    <name type="scientific">Rhodococcus qingshengii</name>
    <dbReference type="NCBI Taxonomy" id="334542"/>
    <lineage>
        <taxon>Bacteria</taxon>
        <taxon>Bacillati</taxon>
        <taxon>Actinomycetota</taxon>
        <taxon>Actinomycetes</taxon>
        <taxon>Mycobacteriales</taxon>
        <taxon>Nocardiaceae</taxon>
        <taxon>Rhodococcus</taxon>
        <taxon>Rhodococcus erythropolis group</taxon>
    </lineage>
</organism>
<keyword evidence="1" id="KW-0472">Membrane</keyword>
<protein>
    <recommendedName>
        <fullName evidence="2">DUF6545 domain-containing protein</fullName>
    </recommendedName>
</protein>
<dbReference type="RefSeq" id="WP_099699098.1">
    <property type="nucleotide sequence ID" value="NZ_NOVD01000087.1"/>
</dbReference>
<dbReference type="EMBL" id="NOVD01000087">
    <property type="protein sequence ID" value="PCK22013.1"/>
    <property type="molecule type" value="Genomic_DNA"/>
</dbReference>
<feature type="transmembrane region" description="Helical" evidence="1">
    <location>
        <begin position="176"/>
        <end position="200"/>
    </location>
</feature>